<reference evidence="6 7" key="1">
    <citation type="journal article" date="2013" name="Nature">
        <title>Insights into bilaterian evolution from three spiralian genomes.</title>
        <authorList>
            <person name="Simakov O."/>
            <person name="Marletaz F."/>
            <person name="Cho S.J."/>
            <person name="Edsinger-Gonzales E."/>
            <person name="Havlak P."/>
            <person name="Hellsten U."/>
            <person name="Kuo D.H."/>
            <person name="Larsson T."/>
            <person name="Lv J."/>
            <person name="Arendt D."/>
            <person name="Savage R."/>
            <person name="Osoegawa K."/>
            <person name="de Jong P."/>
            <person name="Grimwood J."/>
            <person name="Chapman J.A."/>
            <person name="Shapiro H."/>
            <person name="Aerts A."/>
            <person name="Otillar R.P."/>
            <person name="Terry A.Y."/>
            <person name="Boore J.L."/>
            <person name="Grigoriev I.V."/>
            <person name="Lindberg D.R."/>
            <person name="Seaver E.C."/>
            <person name="Weisblat D.A."/>
            <person name="Putnam N.H."/>
            <person name="Rokhsar D.S."/>
        </authorList>
    </citation>
    <scope>NUCLEOTIDE SEQUENCE [LARGE SCALE GENOMIC DNA]</scope>
</reference>
<dbReference type="PROSITE" id="PS50835">
    <property type="entry name" value="IG_LIKE"/>
    <property type="match status" value="3"/>
</dbReference>
<dbReference type="SMART" id="SM00409">
    <property type="entry name" value="IG"/>
    <property type="match status" value="3"/>
</dbReference>
<accession>V3ZGS3</accession>
<dbReference type="InterPro" id="IPR013783">
    <property type="entry name" value="Ig-like_fold"/>
</dbReference>
<feature type="domain" description="Ig-like" evidence="5">
    <location>
        <begin position="1"/>
        <end position="84"/>
    </location>
</feature>
<dbReference type="InterPro" id="IPR003961">
    <property type="entry name" value="FN3_dom"/>
</dbReference>
<keyword evidence="2" id="KW-0677">Repeat</keyword>
<evidence type="ECO:0000256" key="3">
    <source>
        <dbReference type="ARBA" id="ARBA00023157"/>
    </source>
</evidence>
<dbReference type="Gene3D" id="2.60.40.10">
    <property type="entry name" value="Immunoglobulins"/>
    <property type="match status" value="4"/>
</dbReference>
<dbReference type="InterPro" id="IPR036116">
    <property type="entry name" value="FN3_sf"/>
</dbReference>
<dbReference type="InterPro" id="IPR051170">
    <property type="entry name" value="Neural/epithelial_adhesion"/>
</dbReference>
<dbReference type="GeneID" id="20252973"/>
<evidence type="ECO:0000256" key="2">
    <source>
        <dbReference type="ARBA" id="ARBA00022737"/>
    </source>
</evidence>
<dbReference type="InterPro" id="IPR013098">
    <property type="entry name" value="Ig_I-set"/>
</dbReference>
<feature type="non-terminal residue" evidence="6">
    <location>
        <position position="372"/>
    </location>
</feature>
<name>V3ZGS3_LOTGI</name>
<dbReference type="SUPFAM" id="SSF49265">
    <property type="entry name" value="Fibronectin type III"/>
    <property type="match status" value="1"/>
</dbReference>
<dbReference type="CDD" id="cd00096">
    <property type="entry name" value="Ig"/>
    <property type="match status" value="1"/>
</dbReference>
<dbReference type="EMBL" id="KB203711">
    <property type="protein sequence ID" value="ESO83332.1"/>
    <property type="molecule type" value="Genomic_DNA"/>
</dbReference>
<dbReference type="PANTHER" id="PTHR12231">
    <property type="entry name" value="CTX-RELATED TYPE I TRANSMEMBRANE PROTEIN"/>
    <property type="match status" value="1"/>
</dbReference>
<evidence type="ECO:0000259" key="5">
    <source>
        <dbReference type="PROSITE" id="PS50835"/>
    </source>
</evidence>
<dbReference type="OMA" id="QNITIEP"/>
<dbReference type="SUPFAM" id="SSF48726">
    <property type="entry name" value="Immunoglobulin"/>
    <property type="match status" value="3"/>
</dbReference>
<dbReference type="OrthoDB" id="6286928at2759"/>
<dbReference type="Pfam" id="PF00041">
    <property type="entry name" value="fn3"/>
    <property type="match status" value="1"/>
</dbReference>
<dbReference type="InterPro" id="IPR007110">
    <property type="entry name" value="Ig-like_dom"/>
</dbReference>
<dbReference type="KEGG" id="lgi:LOTGIDRAFT_93532"/>
<keyword evidence="7" id="KW-1185">Reference proteome</keyword>
<keyword evidence="3" id="KW-1015">Disulfide bond</keyword>
<protein>
    <recommendedName>
        <fullName evidence="5">Ig-like domain-containing protein</fullName>
    </recommendedName>
</protein>
<evidence type="ECO:0000313" key="6">
    <source>
        <dbReference type="EMBL" id="ESO83332.1"/>
    </source>
</evidence>
<dbReference type="InterPro" id="IPR003599">
    <property type="entry name" value="Ig_sub"/>
</dbReference>
<dbReference type="CTD" id="20252973"/>
<dbReference type="Proteomes" id="UP000030746">
    <property type="component" value="Unassembled WGS sequence"/>
</dbReference>
<dbReference type="CDD" id="cd00063">
    <property type="entry name" value="FN3"/>
    <property type="match status" value="1"/>
</dbReference>
<dbReference type="Pfam" id="PF13927">
    <property type="entry name" value="Ig_3"/>
    <property type="match status" value="2"/>
</dbReference>
<gene>
    <name evidence="6" type="ORF">LOTGIDRAFT_93532</name>
</gene>
<dbReference type="InterPro" id="IPR036179">
    <property type="entry name" value="Ig-like_dom_sf"/>
</dbReference>
<evidence type="ECO:0000256" key="1">
    <source>
        <dbReference type="ARBA" id="ARBA00022729"/>
    </source>
</evidence>
<dbReference type="PANTHER" id="PTHR12231:SF253">
    <property type="entry name" value="DPR-INTERACTING PROTEIN ETA, ISOFORM B-RELATED"/>
    <property type="match status" value="1"/>
</dbReference>
<dbReference type="HOGENOM" id="CLU_027228_0_0_1"/>
<dbReference type="RefSeq" id="XP_009065937.1">
    <property type="nucleotide sequence ID" value="XM_009067689.1"/>
</dbReference>
<evidence type="ECO:0000256" key="4">
    <source>
        <dbReference type="ARBA" id="ARBA00023319"/>
    </source>
</evidence>
<proteinExistence type="predicted"/>
<dbReference type="AlphaFoldDB" id="V3ZGS3"/>
<sequence>KVMRGHNVTIHCRVRNLGAYNVFWLKDSTVLSLNHLIMTSNDRYSIVGRYNLQINDVEDGDEAKYQCQVSSFPPISQFHSIMVTVPPTVEMVNKTKVVEATLGDDIVFQCTATGRPHPNITWVRQDKMMPYGEDYIFGDTLRLSSLEYNHGGLYKCIASNDVGDDAEDSVRLKVFYAPKIYTEEKVIITGPGEEVSVPCLASAQPSPKVEWRHNGDKISLRSLPQNKELRAVEQGFKTDYTLYIKSLQDSDFGNYTCVVKNNRGKAIHKLVLTPLPSKSEIMSDIKGNYSNVFELEWMTVSVVKLDNYKLMIRNVSQLVINETLTGNWSEVDIEADMTSGPIHSQSYMVKDLEPETMYEVILQAHNNYGWGE</sequence>
<dbReference type="SMART" id="SM00408">
    <property type="entry name" value="IGc2"/>
    <property type="match status" value="3"/>
</dbReference>
<keyword evidence="4" id="KW-0393">Immunoglobulin domain</keyword>
<feature type="domain" description="Ig-like" evidence="5">
    <location>
        <begin position="87"/>
        <end position="173"/>
    </location>
</feature>
<dbReference type="InterPro" id="IPR003598">
    <property type="entry name" value="Ig_sub2"/>
</dbReference>
<organism evidence="6 7">
    <name type="scientific">Lottia gigantea</name>
    <name type="common">Giant owl limpet</name>
    <dbReference type="NCBI Taxonomy" id="225164"/>
    <lineage>
        <taxon>Eukaryota</taxon>
        <taxon>Metazoa</taxon>
        <taxon>Spiralia</taxon>
        <taxon>Lophotrochozoa</taxon>
        <taxon>Mollusca</taxon>
        <taxon>Gastropoda</taxon>
        <taxon>Patellogastropoda</taxon>
        <taxon>Lottioidea</taxon>
        <taxon>Lottiidae</taxon>
        <taxon>Lottia</taxon>
    </lineage>
</organism>
<feature type="domain" description="Ig-like" evidence="5">
    <location>
        <begin position="178"/>
        <end position="273"/>
    </location>
</feature>
<dbReference type="Pfam" id="PF07679">
    <property type="entry name" value="I-set"/>
    <property type="match status" value="1"/>
</dbReference>
<dbReference type="GO" id="GO:0043005">
    <property type="term" value="C:neuron projection"/>
    <property type="evidence" value="ECO:0007669"/>
    <property type="project" value="TreeGrafter"/>
</dbReference>
<dbReference type="FunFam" id="2.60.40.10:FF:000032">
    <property type="entry name" value="palladin isoform X1"/>
    <property type="match status" value="1"/>
</dbReference>
<evidence type="ECO:0000313" key="7">
    <source>
        <dbReference type="Proteomes" id="UP000030746"/>
    </source>
</evidence>
<keyword evidence="1" id="KW-0732">Signal</keyword>
<feature type="non-terminal residue" evidence="6">
    <location>
        <position position="1"/>
    </location>
</feature>